<name>U4TC76_9GAMM</name>
<comment type="caution">
    <text evidence="1">The sequence shown here is derived from an EMBL/GenBank/DDBJ whole genome shotgun (WGS) entry which is preliminary data.</text>
</comment>
<protein>
    <submittedName>
        <fullName evidence="1">Uncharacterized protein</fullName>
    </submittedName>
</protein>
<organism evidence="1 2">
    <name type="scientific">Psychrobacter aquaticus CMS 56</name>
    <dbReference type="NCBI Taxonomy" id="1354303"/>
    <lineage>
        <taxon>Bacteria</taxon>
        <taxon>Pseudomonadati</taxon>
        <taxon>Pseudomonadota</taxon>
        <taxon>Gammaproteobacteria</taxon>
        <taxon>Moraxellales</taxon>
        <taxon>Moraxellaceae</taxon>
        <taxon>Psychrobacter</taxon>
    </lineage>
</organism>
<proteinExistence type="predicted"/>
<dbReference type="Proteomes" id="UP000016761">
    <property type="component" value="Unassembled WGS sequence"/>
</dbReference>
<dbReference type="RefSeq" id="WP_021813680.1">
    <property type="nucleotide sequence ID" value="NZ_AUSW01000015.1"/>
</dbReference>
<dbReference type="STRING" id="1354303.M917_1027"/>
<evidence type="ECO:0000313" key="2">
    <source>
        <dbReference type="Proteomes" id="UP000016761"/>
    </source>
</evidence>
<dbReference type="EMBL" id="AUSW01000015">
    <property type="protein sequence ID" value="ERL56349.1"/>
    <property type="molecule type" value="Genomic_DNA"/>
</dbReference>
<accession>U4TC76</accession>
<dbReference type="AlphaFoldDB" id="U4TC76"/>
<dbReference type="PATRIC" id="fig|1354303.4.peg.1015"/>
<dbReference type="OrthoDB" id="8565078at2"/>
<dbReference type="eggNOG" id="ENOG5031RR0">
    <property type="taxonomic scope" value="Bacteria"/>
</dbReference>
<keyword evidence="2" id="KW-1185">Reference proteome</keyword>
<evidence type="ECO:0000313" key="1">
    <source>
        <dbReference type="EMBL" id="ERL56349.1"/>
    </source>
</evidence>
<reference evidence="1 2" key="1">
    <citation type="journal article" date="2013" name="Genome Announc.">
        <title>Draft Genome Sequence of Psychrobacter aquaticus Strain CMS 56T, Isolated from a Cyanobacterial Mat Sample Collected from Water Bodies in the McMurdo Dry Valley Region of Antarctica.</title>
        <authorList>
            <person name="Reddy G.S."/>
            <person name="Ara S."/>
            <person name="Singh A."/>
            <person name="Kumar Pinnaka A."/>
            <person name="Shivaji S."/>
        </authorList>
    </citation>
    <scope>NUCLEOTIDE SEQUENCE [LARGE SCALE GENOMIC DNA]</scope>
    <source>
        <strain evidence="1 2">CMS 56</strain>
    </source>
</reference>
<sequence length="430" mass="48943">MNNVHTPASNESLSYTAEAKKTTNVLIKHIELITRACIEQGGLIAHQSENQKAIDDLKKVRLGFYIDDIDGFQLSGSVVRYVNHITQTSRLRASSKTLSGLIEELESSIDFYHLAKSHDGHDVIHYENELQESIINIIAELNSITLHFSYQVYNTLNIIEDLDIRIKENEKSLNTISQLNQIFSRLTVNQLSEWARQSSFLQSLLLKVMKSAIDNGIKELINSGHQLRQNLAKLQQDKQHQKLNHLIDGFYQHYLKYPAFKPDISLLSHDTSCFNQAGVLTLTSFPDLENPLNDEFIGEIATTLSHKLIQIGSTDQTEENKAPHFVDDVTHSEAITIEQSILYSAVIQYFEALIIENGYTALSAVNAWDYLLKDNSEDISIEDWLLNVISYFYMHKEQFNPPLSIIVKEDDVKNYSGNHIVRDIVIAHTT</sequence>
<gene>
    <name evidence="1" type="ORF">M917_1027</name>
</gene>